<evidence type="ECO:0000256" key="1">
    <source>
        <dbReference type="SAM" id="MobiDB-lite"/>
    </source>
</evidence>
<accession>A0A5B0R5P6</accession>
<dbReference type="EMBL" id="VDEP01000242">
    <property type="protein sequence ID" value="KAA1120709.1"/>
    <property type="molecule type" value="Genomic_DNA"/>
</dbReference>
<feature type="compositionally biased region" description="Low complexity" evidence="1">
    <location>
        <begin position="282"/>
        <end position="292"/>
    </location>
</feature>
<feature type="region of interest" description="Disordered" evidence="1">
    <location>
        <begin position="324"/>
        <end position="397"/>
    </location>
</feature>
<feature type="compositionally biased region" description="Basic and acidic residues" evidence="1">
    <location>
        <begin position="157"/>
        <end position="166"/>
    </location>
</feature>
<evidence type="ECO:0000313" key="4">
    <source>
        <dbReference type="EMBL" id="KAA1120709.1"/>
    </source>
</evidence>
<keyword evidence="2" id="KW-0732">Signal</keyword>
<feature type="compositionally biased region" description="Basic and acidic residues" evidence="1">
    <location>
        <begin position="326"/>
        <end position="339"/>
    </location>
</feature>
<organism evidence="4 6">
    <name type="scientific">Puccinia graminis f. sp. tritici</name>
    <dbReference type="NCBI Taxonomy" id="56615"/>
    <lineage>
        <taxon>Eukaryota</taxon>
        <taxon>Fungi</taxon>
        <taxon>Dikarya</taxon>
        <taxon>Basidiomycota</taxon>
        <taxon>Pucciniomycotina</taxon>
        <taxon>Pucciniomycetes</taxon>
        <taxon>Pucciniales</taxon>
        <taxon>Pucciniaceae</taxon>
        <taxon>Puccinia</taxon>
    </lineage>
</organism>
<reference evidence="5 6" key="1">
    <citation type="submission" date="2019-05" db="EMBL/GenBank/DDBJ databases">
        <title>Emergence of the Ug99 lineage of the wheat stem rust pathogen through somatic hybridization.</title>
        <authorList>
            <person name="Li F."/>
            <person name="Upadhyaya N.M."/>
            <person name="Sperschneider J."/>
            <person name="Matny O."/>
            <person name="Nguyen-Phuc H."/>
            <person name="Mago R."/>
            <person name="Raley C."/>
            <person name="Miller M.E."/>
            <person name="Silverstein K.A.T."/>
            <person name="Henningsen E."/>
            <person name="Hirsch C.D."/>
            <person name="Visser B."/>
            <person name="Pretorius Z.A."/>
            <person name="Steffenson B.J."/>
            <person name="Schwessinger B."/>
            <person name="Dodds P.N."/>
            <person name="Figueroa M."/>
        </authorList>
    </citation>
    <scope>NUCLEOTIDE SEQUENCE [LARGE SCALE GENOMIC DNA]</scope>
    <source>
        <strain evidence="3">21-0</strain>
        <strain evidence="4 6">Ug99</strain>
    </source>
</reference>
<evidence type="ECO:0000313" key="6">
    <source>
        <dbReference type="Proteomes" id="UP000325313"/>
    </source>
</evidence>
<dbReference type="Pfam" id="PF10253">
    <property type="entry name" value="PRCC"/>
    <property type="match status" value="1"/>
</dbReference>
<dbReference type="PANTHER" id="PTHR13621:SF2">
    <property type="entry name" value="PROLINE-RICH PROTEIN PRCC"/>
    <property type="match status" value="1"/>
</dbReference>
<feature type="compositionally biased region" description="Polar residues" evidence="1">
    <location>
        <begin position="167"/>
        <end position="193"/>
    </location>
</feature>
<gene>
    <name evidence="4" type="primary">CTK1_5</name>
    <name evidence="3" type="synonym">CTK1_2</name>
    <name evidence="3" type="ORF">PGT21_029892</name>
    <name evidence="4" type="ORF">PGTUg99_024584</name>
</gene>
<feature type="compositionally biased region" description="Polar residues" evidence="1">
    <location>
        <begin position="84"/>
        <end position="101"/>
    </location>
</feature>
<dbReference type="Proteomes" id="UP000324748">
    <property type="component" value="Unassembled WGS sequence"/>
</dbReference>
<dbReference type="OrthoDB" id="2555634at2759"/>
<comment type="caution">
    <text evidence="4">The sequence shown here is derived from an EMBL/GenBank/DDBJ whole genome shotgun (WGS) entry which is preliminary data.</text>
</comment>
<dbReference type="Proteomes" id="UP000325313">
    <property type="component" value="Unassembled WGS sequence"/>
</dbReference>
<protein>
    <submittedName>
        <fullName evidence="4">Kinase subunit of RNA polymerase II carboxy-terminal domain kinase I</fullName>
    </submittedName>
</protein>
<feature type="compositionally biased region" description="Basic and acidic residues" evidence="1">
    <location>
        <begin position="293"/>
        <end position="304"/>
    </location>
</feature>
<feature type="chain" id="PRO_5036138059" evidence="2">
    <location>
        <begin position="19"/>
        <end position="397"/>
    </location>
</feature>
<feature type="compositionally biased region" description="Pro residues" evidence="1">
    <location>
        <begin position="133"/>
        <end position="144"/>
    </location>
</feature>
<feature type="region of interest" description="Disordered" evidence="1">
    <location>
        <begin position="281"/>
        <end position="304"/>
    </location>
</feature>
<dbReference type="GO" id="GO:0005634">
    <property type="term" value="C:nucleus"/>
    <property type="evidence" value="ECO:0007669"/>
    <property type="project" value="TreeGrafter"/>
</dbReference>
<keyword evidence="4" id="KW-0808">Transferase</keyword>
<feature type="compositionally biased region" description="Low complexity" evidence="1">
    <location>
        <begin position="145"/>
        <end position="156"/>
    </location>
</feature>
<dbReference type="InterPro" id="IPR018800">
    <property type="entry name" value="PRCC"/>
</dbReference>
<dbReference type="GO" id="GO:0016301">
    <property type="term" value="F:kinase activity"/>
    <property type="evidence" value="ECO:0007669"/>
    <property type="project" value="UniProtKB-KW"/>
</dbReference>
<feature type="compositionally biased region" description="Polar residues" evidence="1">
    <location>
        <begin position="362"/>
        <end position="371"/>
    </location>
</feature>
<keyword evidence="4" id="KW-0418">Kinase</keyword>
<name>A0A5B0R5P6_PUCGR</name>
<sequence>MCCLLGLAWLGLHGCASTDPSNFSQEPQQSLNSLLLPRMALVDYNSSGDENSEAEEAKTETKTNLPPRKKLKPTKARIIIDLPPTTSKQPEPNQNTQPSSIEHQEDHKGDDLLSKLKRKKPASSKSSGLASLLPPPKRTQPQPQPSSSSSSLLFKPKALEKPKHEPTTTAQDQAPSAVQSEPIQATSSTTGTLNLFGLPPTSSSDSSASTKRVPVETLEPQIPLTVSSAPQVAEEVPPPPSLMDPYPGYWQRKDGSWCERDPSDPLWKAFYLQHYSQPTLETTTTTGSSSSSSDKHSKLPKDFFKDAPNSLVQFDAKQVAQTAWENKPKIIDPREEARQEQQASAATKPSKHISSMARGRHQLSSLLTDAQANRAELEDRISRGKFNRKAGGAKYGF</sequence>
<evidence type="ECO:0000313" key="5">
    <source>
        <dbReference type="Proteomes" id="UP000324748"/>
    </source>
</evidence>
<feature type="compositionally biased region" description="Low complexity" evidence="1">
    <location>
        <begin position="123"/>
        <end position="132"/>
    </location>
</feature>
<feature type="region of interest" description="Disordered" evidence="1">
    <location>
        <begin position="45"/>
        <end position="247"/>
    </location>
</feature>
<dbReference type="AlphaFoldDB" id="A0A5B0R5P6"/>
<evidence type="ECO:0000313" key="3">
    <source>
        <dbReference type="EMBL" id="KAA1100118.1"/>
    </source>
</evidence>
<evidence type="ECO:0000256" key="2">
    <source>
        <dbReference type="SAM" id="SignalP"/>
    </source>
</evidence>
<dbReference type="EMBL" id="VSWC01000054">
    <property type="protein sequence ID" value="KAA1100118.1"/>
    <property type="molecule type" value="Genomic_DNA"/>
</dbReference>
<keyword evidence="5" id="KW-1185">Reference proteome</keyword>
<feature type="compositionally biased region" description="Basic and acidic residues" evidence="1">
    <location>
        <begin position="102"/>
        <end position="114"/>
    </location>
</feature>
<proteinExistence type="predicted"/>
<dbReference type="PANTHER" id="PTHR13621">
    <property type="entry name" value="PROLINE-RICH PROTEIN PRCC"/>
    <property type="match status" value="1"/>
</dbReference>
<feature type="signal peptide" evidence="2">
    <location>
        <begin position="1"/>
        <end position="18"/>
    </location>
</feature>